<feature type="compositionally biased region" description="Acidic residues" evidence="4">
    <location>
        <begin position="14"/>
        <end position="24"/>
    </location>
</feature>
<organism evidence="5 6">
    <name type="scientific">California sea lion adenovirus 1</name>
    <dbReference type="NCBI Taxonomy" id="943083"/>
    <lineage>
        <taxon>Viruses</taxon>
        <taxon>Varidnaviria</taxon>
        <taxon>Bamfordvirae</taxon>
        <taxon>Preplasmiviricota</taxon>
        <taxon>Polisuviricotina</taxon>
        <taxon>Pharingeaviricetes</taxon>
        <taxon>Rowavirales</taxon>
        <taxon>Adenoviridae</taxon>
        <taxon>Mastadenovirus</taxon>
        <taxon>Mastadenovirus otariidae</taxon>
        <taxon>Sea lion mastadenovirus A</taxon>
    </lineage>
</organism>
<dbReference type="OrthoDB" id="15863at10239"/>
<dbReference type="KEGG" id="vg:19488622"/>
<evidence type="ECO:0000256" key="2">
    <source>
        <dbReference type="ARBA" id="ARBA00022612"/>
    </source>
</evidence>
<accession>A0A059XIF4</accession>
<protein>
    <submittedName>
        <fullName evidence="5">p33k</fullName>
    </submittedName>
</protein>
<dbReference type="Pfam" id="PF11081">
    <property type="entry name" value="Adeno_L433K_22K"/>
    <property type="match status" value="1"/>
</dbReference>
<name>A0A059XIF4_9ADEN</name>
<evidence type="ECO:0000256" key="3">
    <source>
        <dbReference type="ARBA" id="ARBA00023219"/>
    </source>
</evidence>
<comment type="similarity">
    <text evidence="1">Belongs to the adenoviridae splicing factor family.</text>
</comment>
<evidence type="ECO:0000313" key="5">
    <source>
        <dbReference type="EMBL" id="AIA22361.1"/>
    </source>
</evidence>
<evidence type="ECO:0000256" key="1">
    <source>
        <dbReference type="ARBA" id="ARBA00008192"/>
    </source>
</evidence>
<keyword evidence="3" id="KW-0231">Viral genome packaging</keyword>
<feature type="region of interest" description="Disordered" evidence="4">
    <location>
        <begin position="1"/>
        <end position="24"/>
    </location>
</feature>
<dbReference type="InterPro" id="IPR021304">
    <property type="entry name" value="Adeno_L4-33K/L4-22K"/>
</dbReference>
<dbReference type="GO" id="GO:0019073">
    <property type="term" value="P:viral DNA genome packaging"/>
    <property type="evidence" value="ECO:0007669"/>
    <property type="project" value="InterPro"/>
</dbReference>
<sequence length="170" mass="19562">MDPPQKQRFLPELSESETESEAESEVSCILETGEEQLEINQRPEEPVAKILKKPVPQNLKKRRWDLVPEADIHEESSLQPIHPKKGRKTNQEFPNQNNAVKALQAQIFPTLYATFQQIQAQGGKQYTIRNRTFRSLVKSCLYHQAEGQLRRTLEDAEKLFKKYCSAVTGV</sequence>
<keyword evidence="6" id="KW-1185">Reference proteome</keyword>
<dbReference type="RefSeq" id="YP_009032620.1">
    <property type="nucleotide sequence ID" value="NC_024150.1"/>
</dbReference>
<evidence type="ECO:0000256" key="4">
    <source>
        <dbReference type="SAM" id="MobiDB-lite"/>
    </source>
</evidence>
<keyword evidence="2" id="KW-1188">Viral release from host cell</keyword>
<dbReference type="EMBL" id="KJ563221">
    <property type="protein sequence ID" value="AIA22361.1"/>
    <property type="molecule type" value="Genomic_DNA"/>
</dbReference>
<dbReference type="Proteomes" id="UP000116231">
    <property type="component" value="Segment"/>
</dbReference>
<evidence type="ECO:0000313" key="6">
    <source>
        <dbReference type="Proteomes" id="UP000116231"/>
    </source>
</evidence>
<dbReference type="GeneID" id="19488622"/>
<reference evidence="5 6" key="1">
    <citation type="journal article" date="2015" name="Infect. Genet. Evol.">
        <title>Phylogenomic characterization of California sea lion adenovirus-1.</title>
        <authorList>
            <person name="Cortes-Hinojosa G."/>
            <person name="Gulland F.M."/>
            <person name="Goldstein T."/>
            <person name="Venn-Watson S."/>
            <person name="Rivera R."/>
            <person name="Waltzek T.B."/>
            <person name="Salemi M."/>
            <person name="Wellehan J.F.Jr."/>
        </authorList>
    </citation>
    <scope>NUCLEOTIDE SEQUENCE [LARGE SCALE GENOMIC DNA]</scope>
    <source>
        <strain evidence="5">Zc11-030</strain>
    </source>
</reference>
<proteinExistence type="inferred from homology"/>